<dbReference type="InParanoid" id="A0A0D1YRA1"/>
<feature type="region of interest" description="Disordered" evidence="5">
    <location>
        <begin position="613"/>
        <end position="694"/>
    </location>
</feature>
<dbReference type="HOGENOM" id="CLU_002227_3_0_1"/>
<evidence type="ECO:0000256" key="5">
    <source>
        <dbReference type="SAM" id="MobiDB-lite"/>
    </source>
</evidence>
<dbReference type="InterPro" id="IPR027075">
    <property type="entry name" value="CPSF2"/>
</dbReference>
<sequence>MFTFTPLLGAQSSSTVSQSLLELDGGIKILIDVGWNEDFDAGILKELEKHVSTLSFILLTHATTAHLGAFAHCCKHIPLFARIPVYATEPVVALGRSLLQDIYTSTPLAASVLSAASLSDDVYSYPANRDTNSSILLPPPSQIEIAGYFSAIRSLKYSQPHEPTPSSFSPPLNGLTITAYSSGRTLGGTIWHIQHGQESIVHAVDWSQAREHVFAGAAWIDPNQPTEVIESLRKPTALITSSRGSQRVALTGGQKRRDDMLIDLIKETIEQGGTVLIPSDSSARVLELTYLLESAWVQASADKDNVLNSAKLYFASASGKSTTHNARRMLEWMDPNVQREFENQANLGGRGTAAESRKVGSAPFDFMFAKILERKTQVARALAREGPKVIVASDTSLQWGFSQVVLESIASDEKNLIILTERSMPISQATSGFGKLLWDIWSEKAGVTDYDAVSQDPPSKSFAAEGAEISSKGARIEPLSGNELNIYQQYLARQRQIQDTADTEEVNAVNANADAADARSDTSSESEDEDDEQQGKALNAMATMTHGRHKIALTDAELGIDVLVRRKGHYDYDVRGKRGRERMYPVLKKVMQRDDEYGDTIKPEDYLRAEERDAMNDDEATNMNAPKDTGVGEKRKWDEVNIEAAQATRKQQKEASKRKKTDDAALMDGIQINGAAESDDDDSDEETESNVEGPVKAIFEEKTLTLSVRLAFVDFSGYHDKRSILHLIPMIKPRKLILVGGEANETAALSADCQQILHLEPNSNDIMTPVNGSTVDASVDTNAWTVKLSQSLYKKLRWQNVRGLGVVALSAFLLPSVQAESEDEESNTKKLKLTNGETPNQQIATEVSMPLLDLYGPGMSAATTRTAAQSIHVGDIRLADLRRALQAEQYSAEFRGEGLLVVNNSVAVKKSTMGRLEVEGLMCLNSLGRPDPTFYNTRRKVYDMLAVVSGA</sequence>
<dbReference type="InterPro" id="IPR025069">
    <property type="entry name" value="Cpsf2_C"/>
</dbReference>
<dbReference type="Pfam" id="PF16661">
    <property type="entry name" value="Lactamase_B_6"/>
    <property type="match status" value="1"/>
</dbReference>
<dbReference type="GO" id="GO:0005847">
    <property type="term" value="C:mRNA cleavage and polyadenylation specificity factor complex"/>
    <property type="evidence" value="ECO:0007669"/>
    <property type="project" value="InterPro"/>
</dbReference>
<dbReference type="AlphaFoldDB" id="A0A0D1YRA1"/>
<dbReference type="GO" id="GO:0006397">
    <property type="term" value="P:mRNA processing"/>
    <property type="evidence" value="ECO:0007669"/>
    <property type="project" value="UniProtKB-KW"/>
</dbReference>
<dbReference type="SUPFAM" id="SSF56281">
    <property type="entry name" value="Metallo-hydrolase/oxidoreductase"/>
    <property type="match status" value="1"/>
</dbReference>
<comment type="subcellular location">
    <subcellularLocation>
        <location evidence="1 4">Nucleus</location>
    </subcellularLocation>
</comment>
<keyword evidence="3 4" id="KW-0539">Nucleus</keyword>
<dbReference type="GeneID" id="27313728"/>
<dbReference type="PANTHER" id="PTHR45922">
    <property type="entry name" value="CLEAVAGE AND POLYADENYLATION SPECIFICITY FACTOR SUBUNIT 2"/>
    <property type="match status" value="1"/>
</dbReference>
<dbReference type="CDD" id="cd16293">
    <property type="entry name" value="CPSF2-like_MBL-fold"/>
    <property type="match status" value="1"/>
</dbReference>
<evidence type="ECO:0000256" key="1">
    <source>
        <dbReference type="ARBA" id="ARBA00004123"/>
    </source>
</evidence>
<dbReference type="InterPro" id="IPR001279">
    <property type="entry name" value="Metallo-B-lactamas"/>
</dbReference>
<dbReference type="VEuPathDB" id="FungiDB:PV09_05755"/>
<protein>
    <recommendedName>
        <fullName evidence="4">Cleavage and polyadenylation specificity factor subunit 2</fullName>
    </recommendedName>
    <alternativeName>
        <fullName evidence="4">Cleavage and polyadenylation specificity factor 100 kDa subunit</fullName>
    </alternativeName>
</protein>
<dbReference type="STRING" id="253628.A0A0D1YRA1"/>
<keyword evidence="2 4" id="KW-0507">mRNA processing</keyword>
<gene>
    <name evidence="7" type="ORF">PV09_05755</name>
</gene>
<dbReference type="InterPro" id="IPR011108">
    <property type="entry name" value="RMMBL"/>
</dbReference>
<evidence type="ECO:0000256" key="3">
    <source>
        <dbReference type="ARBA" id="ARBA00023242"/>
    </source>
</evidence>
<dbReference type="GO" id="GO:0003723">
    <property type="term" value="F:RNA binding"/>
    <property type="evidence" value="ECO:0007669"/>
    <property type="project" value="UniProtKB-KW"/>
</dbReference>
<feature type="compositionally biased region" description="Basic and acidic residues" evidence="5">
    <location>
        <begin position="651"/>
        <end position="663"/>
    </location>
</feature>
<dbReference type="InterPro" id="IPR035639">
    <property type="entry name" value="CPSF2_MBL"/>
</dbReference>
<dbReference type="OrthoDB" id="64353at2759"/>
<evidence type="ECO:0000313" key="7">
    <source>
        <dbReference type="EMBL" id="KIW03112.1"/>
    </source>
</evidence>
<dbReference type="Pfam" id="PF07521">
    <property type="entry name" value="RMMBL"/>
    <property type="match status" value="1"/>
</dbReference>
<name>A0A0D1YRA1_9PEZI</name>
<proteinExistence type="inferred from homology"/>
<dbReference type="RefSeq" id="XP_016212981.1">
    <property type="nucleotide sequence ID" value="XM_016359302.1"/>
</dbReference>
<evidence type="ECO:0000313" key="8">
    <source>
        <dbReference type="Proteomes" id="UP000053259"/>
    </source>
</evidence>
<organism evidence="7 8">
    <name type="scientific">Verruconis gallopava</name>
    <dbReference type="NCBI Taxonomy" id="253628"/>
    <lineage>
        <taxon>Eukaryota</taxon>
        <taxon>Fungi</taxon>
        <taxon>Dikarya</taxon>
        <taxon>Ascomycota</taxon>
        <taxon>Pezizomycotina</taxon>
        <taxon>Dothideomycetes</taxon>
        <taxon>Pleosporomycetidae</taxon>
        <taxon>Venturiales</taxon>
        <taxon>Sympoventuriaceae</taxon>
        <taxon>Verruconis</taxon>
    </lineage>
</organism>
<evidence type="ECO:0000256" key="2">
    <source>
        <dbReference type="ARBA" id="ARBA00022664"/>
    </source>
</evidence>
<feature type="compositionally biased region" description="Basic and acidic residues" evidence="5">
    <location>
        <begin position="630"/>
        <end position="639"/>
    </location>
</feature>
<dbReference type="Gene3D" id="3.60.15.10">
    <property type="entry name" value="Ribonuclease Z/Hydroxyacylglutathione hydrolase-like"/>
    <property type="match status" value="1"/>
</dbReference>
<dbReference type="InterPro" id="IPR036866">
    <property type="entry name" value="RibonucZ/Hydroxyglut_hydro"/>
</dbReference>
<keyword evidence="4" id="KW-0694">RNA-binding</keyword>
<feature type="compositionally biased region" description="Acidic residues" evidence="5">
    <location>
        <begin position="677"/>
        <end position="689"/>
    </location>
</feature>
<dbReference type="FunCoup" id="A0A0D1YRA1">
    <property type="interactions" value="794"/>
</dbReference>
<dbReference type="InterPro" id="IPR022712">
    <property type="entry name" value="Beta_Casp"/>
</dbReference>
<evidence type="ECO:0000256" key="4">
    <source>
        <dbReference type="RuleBase" id="RU365006"/>
    </source>
</evidence>
<feature type="domain" description="Beta-Casp" evidence="6">
    <location>
        <begin position="285"/>
        <end position="437"/>
    </location>
</feature>
<dbReference type="Proteomes" id="UP000053259">
    <property type="component" value="Unassembled WGS sequence"/>
</dbReference>
<dbReference type="Pfam" id="PF13299">
    <property type="entry name" value="CPSF100_C"/>
    <property type="match status" value="1"/>
</dbReference>
<evidence type="ECO:0000259" key="6">
    <source>
        <dbReference type="SMART" id="SM01027"/>
    </source>
</evidence>
<dbReference type="SMART" id="SM01027">
    <property type="entry name" value="Beta-Casp"/>
    <property type="match status" value="1"/>
</dbReference>
<comment type="similarity">
    <text evidence="4">Belongs to the metallo-beta-lactamase superfamily. RNA-metabolizing metallo-beta-lactamase-like family. CPSF2/YSH1 subfamily.</text>
</comment>
<dbReference type="EMBL" id="KN847546">
    <property type="protein sequence ID" value="KIW03112.1"/>
    <property type="molecule type" value="Genomic_DNA"/>
</dbReference>
<dbReference type="PANTHER" id="PTHR45922:SF1">
    <property type="entry name" value="CLEAVAGE AND POLYADENYLATION SPECIFICITY FACTOR SUBUNIT 2"/>
    <property type="match status" value="1"/>
</dbReference>
<dbReference type="Pfam" id="PF10996">
    <property type="entry name" value="Beta-Casp"/>
    <property type="match status" value="1"/>
</dbReference>
<keyword evidence="8" id="KW-1185">Reference proteome</keyword>
<reference evidence="7 8" key="1">
    <citation type="submission" date="2015-01" db="EMBL/GenBank/DDBJ databases">
        <title>The Genome Sequence of Ochroconis gallopava CBS43764.</title>
        <authorList>
            <consortium name="The Broad Institute Genomics Platform"/>
            <person name="Cuomo C."/>
            <person name="de Hoog S."/>
            <person name="Gorbushina A."/>
            <person name="Stielow B."/>
            <person name="Teixiera M."/>
            <person name="Abouelleil A."/>
            <person name="Chapman S.B."/>
            <person name="Priest M."/>
            <person name="Young S.K."/>
            <person name="Wortman J."/>
            <person name="Nusbaum C."/>
            <person name="Birren B."/>
        </authorList>
    </citation>
    <scope>NUCLEOTIDE SEQUENCE [LARGE SCALE GENOMIC DNA]</scope>
    <source>
        <strain evidence="7 8">CBS 43764</strain>
    </source>
</reference>
<feature type="region of interest" description="Disordered" evidence="5">
    <location>
        <begin position="509"/>
        <end position="534"/>
    </location>
</feature>
<accession>A0A0D1YRA1</accession>